<dbReference type="RefSeq" id="WP_093662632.1">
    <property type="nucleotide sequence ID" value="NZ_FNHI01000044.1"/>
</dbReference>
<evidence type="ECO:0000313" key="2">
    <source>
        <dbReference type="EMBL" id="SDN81472.1"/>
    </source>
</evidence>
<keyword evidence="3" id="KW-1185">Reference proteome</keyword>
<dbReference type="OrthoDB" id="4328814at2"/>
<evidence type="ECO:0000256" key="1">
    <source>
        <dbReference type="SAM" id="MobiDB-lite"/>
    </source>
</evidence>
<evidence type="ECO:0000313" key="3">
    <source>
        <dbReference type="Proteomes" id="UP000199063"/>
    </source>
</evidence>
<accession>A0A1H0EGI8</accession>
<name>A0A1H0EGI8_9ACTN</name>
<dbReference type="AlphaFoldDB" id="A0A1H0EGI8"/>
<protein>
    <submittedName>
        <fullName evidence="2">Uncharacterized protein</fullName>
    </submittedName>
</protein>
<gene>
    <name evidence="2" type="ORF">SAMN05444921_14412</name>
</gene>
<organism evidence="2 3">
    <name type="scientific">Streptomyces wuyuanensis</name>
    <dbReference type="NCBI Taxonomy" id="1196353"/>
    <lineage>
        <taxon>Bacteria</taxon>
        <taxon>Bacillati</taxon>
        <taxon>Actinomycetota</taxon>
        <taxon>Actinomycetes</taxon>
        <taxon>Kitasatosporales</taxon>
        <taxon>Streptomycetaceae</taxon>
        <taxon>Streptomyces</taxon>
    </lineage>
</organism>
<dbReference type="Proteomes" id="UP000199063">
    <property type="component" value="Unassembled WGS sequence"/>
</dbReference>
<proteinExistence type="predicted"/>
<feature type="region of interest" description="Disordered" evidence="1">
    <location>
        <begin position="39"/>
        <end position="61"/>
    </location>
</feature>
<dbReference type="GeneID" id="40834433"/>
<reference evidence="3" key="1">
    <citation type="submission" date="2016-10" db="EMBL/GenBank/DDBJ databases">
        <authorList>
            <person name="Varghese N."/>
            <person name="Submissions S."/>
        </authorList>
    </citation>
    <scope>NUCLEOTIDE SEQUENCE [LARGE SCALE GENOMIC DNA]</scope>
    <source>
        <strain evidence="3">CGMCC 4.7042</strain>
    </source>
</reference>
<dbReference type="STRING" id="1196353.SAMN05444921_14412"/>
<sequence>MTFRARYCASCARPVRRGTYLRCVLGCGAALCRKGDRCTQQHTPQCPKAPRTYTDSPGSQP</sequence>
<dbReference type="EMBL" id="FNHI01000044">
    <property type="protein sequence ID" value="SDN81472.1"/>
    <property type="molecule type" value="Genomic_DNA"/>
</dbReference>